<dbReference type="Proteomes" id="UP001055115">
    <property type="component" value="Unassembled WGS sequence"/>
</dbReference>
<evidence type="ECO:0000313" key="1">
    <source>
        <dbReference type="EMBL" id="GKT51799.1"/>
    </source>
</evidence>
<reference evidence="1 2" key="1">
    <citation type="submission" date="2022-03" db="EMBL/GenBank/DDBJ databases">
        <title>Genome data of Colletotrichum spp.</title>
        <authorList>
            <person name="Utami Y.D."/>
            <person name="Hiruma K."/>
        </authorList>
    </citation>
    <scope>NUCLEOTIDE SEQUENCE [LARGE SCALE GENOMIC DNA]</scope>
    <source>
        <strain evidence="1 2">MAFF 239500</strain>
    </source>
</reference>
<evidence type="ECO:0000313" key="2">
    <source>
        <dbReference type="Proteomes" id="UP001055115"/>
    </source>
</evidence>
<protein>
    <submittedName>
        <fullName evidence="1">Uncharacterized protein</fullName>
    </submittedName>
</protein>
<keyword evidence="2" id="KW-1185">Reference proteome</keyword>
<proteinExistence type="predicted"/>
<comment type="caution">
    <text evidence="1">The sequence shown here is derived from an EMBL/GenBank/DDBJ whole genome shotgun (WGS) entry which is preliminary data.</text>
</comment>
<dbReference type="EMBL" id="BQXU01000054">
    <property type="protein sequence ID" value="GKT51799.1"/>
    <property type="molecule type" value="Genomic_DNA"/>
</dbReference>
<dbReference type="AlphaFoldDB" id="A0AA37PGH0"/>
<dbReference type="GeneID" id="73332782"/>
<dbReference type="RefSeq" id="XP_049134149.1">
    <property type="nucleotide sequence ID" value="XM_049278192.1"/>
</dbReference>
<name>A0AA37PGH0_9PEZI</name>
<organism evidence="1 2">
    <name type="scientific">Colletotrichum spaethianum</name>
    <dbReference type="NCBI Taxonomy" id="700344"/>
    <lineage>
        <taxon>Eukaryota</taxon>
        <taxon>Fungi</taxon>
        <taxon>Dikarya</taxon>
        <taxon>Ascomycota</taxon>
        <taxon>Pezizomycotina</taxon>
        <taxon>Sordariomycetes</taxon>
        <taxon>Hypocreomycetidae</taxon>
        <taxon>Glomerellales</taxon>
        <taxon>Glomerellaceae</taxon>
        <taxon>Colletotrichum</taxon>
        <taxon>Colletotrichum spaethianum species complex</taxon>
    </lineage>
</organism>
<gene>
    <name evidence="1" type="ORF">ColSpa_11980</name>
</gene>
<accession>A0AA37PGH0</accession>
<sequence>MPTACSLDHAGAAAAAAWSSLQDFSSLQLFSGGAVSKNTLLVASLTVCAEVLQQLREDSSPAASSSLWRRELLQALKQTTNLARRRVRAGETSVKVAVFSACMHACISVRRTPQQQQQQQGLGQRQEAVVIADTVRVVLAECCAVLERRLRALRGPIGAASSIERQLRDSGP</sequence>